<dbReference type="EMBL" id="SSTE01020983">
    <property type="protein sequence ID" value="KAA0033051.1"/>
    <property type="molecule type" value="Genomic_DNA"/>
</dbReference>
<feature type="region of interest" description="Disordered" evidence="1">
    <location>
        <begin position="210"/>
        <end position="233"/>
    </location>
</feature>
<evidence type="ECO:0000313" key="4">
    <source>
        <dbReference type="Proteomes" id="UP000321393"/>
    </source>
</evidence>
<evidence type="ECO:0000313" key="5">
    <source>
        <dbReference type="Proteomes" id="UP000321947"/>
    </source>
</evidence>
<evidence type="ECO:0000256" key="1">
    <source>
        <dbReference type="SAM" id="MobiDB-lite"/>
    </source>
</evidence>
<gene>
    <name evidence="3" type="ORF">E5676_scaffold121G00720</name>
    <name evidence="2" type="ORF">E6C27_scaffold269G001580</name>
</gene>
<dbReference type="AlphaFoldDB" id="A0A5D3BWF9"/>
<dbReference type="EMBL" id="SSTD01014931">
    <property type="protein sequence ID" value="TYK03464.1"/>
    <property type="molecule type" value="Genomic_DNA"/>
</dbReference>
<name>A0A5D3BWF9_CUCMM</name>
<proteinExistence type="predicted"/>
<evidence type="ECO:0000313" key="3">
    <source>
        <dbReference type="EMBL" id="TYK03464.1"/>
    </source>
</evidence>
<organism evidence="3 5">
    <name type="scientific">Cucumis melo var. makuwa</name>
    <name type="common">Oriental melon</name>
    <dbReference type="NCBI Taxonomy" id="1194695"/>
    <lineage>
        <taxon>Eukaryota</taxon>
        <taxon>Viridiplantae</taxon>
        <taxon>Streptophyta</taxon>
        <taxon>Embryophyta</taxon>
        <taxon>Tracheophyta</taxon>
        <taxon>Spermatophyta</taxon>
        <taxon>Magnoliopsida</taxon>
        <taxon>eudicotyledons</taxon>
        <taxon>Gunneridae</taxon>
        <taxon>Pentapetalae</taxon>
        <taxon>rosids</taxon>
        <taxon>fabids</taxon>
        <taxon>Cucurbitales</taxon>
        <taxon>Cucurbitaceae</taxon>
        <taxon>Benincaseae</taxon>
        <taxon>Cucumis</taxon>
    </lineage>
</organism>
<reference evidence="4 5" key="1">
    <citation type="submission" date="2019-08" db="EMBL/GenBank/DDBJ databases">
        <title>Draft genome sequences of two oriental melons (Cucumis melo L. var makuwa).</title>
        <authorList>
            <person name="Kwon S.-Y."/>
        </authorList>
    </citation>
    <scope>NUCLEOTIDE SEQUENCE [LARGE SCALE GENOMIC DNA]</scope>
    <source>
        <strain evidence="5">cv. Chang Bougi</strain>
        <strain evidence="4">cv. SW 3</strain>
        <tissue evidence="3">Leaf</tissue>
    </source>
</reference>
<dbReference type="Proteomes" id="UP000321393">
    <property type="component" value="Unassembled WGS sequence"/>
</dbReference>
<protein>
    <submittedName>
        <fullName evidence="3">Uncharacterized protein</fullName>
    </submittedName>
</protein>
<accession>A0A5D3BWF9</accession>
<evidence type="ECO:0000313" key="2">
    <source>
        <dbReference type="EMBL" id="KAA0033051.1"/>
    </source>
</evidence>
<sequence>MHHGLSSPPRCSSLRQGGRGLMELSWHWYSTPALVTTSFPTLSLQLLPKDTPFLVHYLMLLLEARLQRLKSILRLASMSANLGRRNLKAEPIPALSAEPPSPFEPPSFWSFPHLSLGRLDQLELEHGISRLKGNYCNLDLGTSLLGKHTFLAVRTRRANLQPIRVVPAWVSFGITTYLRLRSPTGRRSSMDIDMIRVIRRDPRNPIVLVIPPGSLQTSRGRGRGKGKLASDQK</sequence>
<dbReference type="Proteomes" id="UP000321947">
    <property type="component" value="Unassembled WGS sequence"/>
</dbReference>
<comment type="caution">
    <text evidence="3">The sequence shown here is derived from an EMBL/GenBank/DDBJ whole genome shotgun (WGS) entry which is preliminary data.</text>
</comment>